<evidence type="ECO:0000313" key="5">
    <source>
        <dbReference type="EnsemblMetazoa" id="XP_019753999.1"/>
    </source>
</evidence>
<dbReference type="Proteomes" id="UP000019118">
    <property type="component" value="Unassembled WGS sequence"/>
</dbReference>
<feature type="chain" id="PRO_5011208524" description="Secreted protein" evidence="1">
    <location>
        <begin position="28"/>
        <end position="145"/>
    </location>
</feature>
<dbReference type="KEGG" id="dpa:109533625"/>
<dbReference type="EMBL" id="KB740523">
    <property type="protein sequence ID" value="ENN80498.1"/>
    <property type="molecule type" value="Genomic_DNA"/>
</dbReference>
<sequence length="145" mass="16114">MWCKISQTSVCALIVVILAIQVRSGHLANLEQCRQKFLEQTKNFDFSQIPKCYNASKLAEAKRYADVFGGLVQSVPDECKRPNASNFKLCLSSTLAYLRNHIQEFQVSIAGSVNALFDGAKICVDIATQQFSDLDQYIAKGCPDN</sequence>
<protein>
    <recommendedName>
        <fullName evidence="7">Secreted protein</fullName>
    </recommendedName>
</protein>
<feature type="signal peptide" evidence="1">
    <location>
        <begin position="1"/>
        <end position="27"/>
    </location>
</feature>
<name>N6TR27_DENPD</name>
<dbReference type="EMBL" id="KB735452">
    <property type="protein sequence ID" value="ENN83362.1"/>
    <property type="molecule type" value="Genomic_DNA"/>
</dbReference>
<evidence type="ECO:0000313" key="3">
    <source>
        <dbReference type="EMBL" id="ENN80498.1"/>
    </source>
</evidence>
<dbReference type="EnsemblMetazoa" id="XM_019898998.1">
    <property type="protein sequence ID" value="XP_019754557.1"/>
    <property type="gene ID" value="LOC109533625"/>
</dbReference>
<dbReference type="EnsemblMetazoa" id="XM_019898440.1">
    <property type="protein sequence ID" value="XP_019753999.1"/>
    <property type="gene ID" value="LOC109533189"/>
</dbReference>
<proteinExistence type="predicted"/>
<organism evidence="3">
    <name type="scientific">Dendroctonus ponderosae</name>
    <name type="common">Mountain pine beetle</name>
    <dbReference type="NCBI Taxonomy" id="77166"/>
    <lineage>
        <taxon>Eukaryota</taxon>
        <taxon>Metazoa</taxon>
        <taxon>Ecdysozoa</taxon>
        <taxon>Arthropoda</taxon>
        <taxon>Hexapoda</taxon>
        <taxon>Insecta</taxon>
        <taxon>Pterygota</taxon>
        <taxon>Neoptera</taxon>
        <taxon>Endopterygota</taxon>
        <taxon>Coleoptera</taxon>
        <taxon>Polyphaga</taxon>
        <taxon>Cucujiformia</taxon>
        <taxon>Curculionidae</taxon>
        <taxon>Scolytinae</taxon>
        <taxon>Dendroctonus</taxon>
    </lineage>
</organism>
<accession>N6TR27</accession>
<feature type="non-terminal residue" evidence="3">
    <location>
        <position position="1"/>
    </location>
</feature>
<dbReference type="HOGENOM" id="CLU_1788822_0_0_1"/>
<dbReference type="EMBL" id="KB741014">
    <property type="protein sequence ID" value="ENN75509.1"/>
    <property type="molecule type" value="Genomic_DNA"/>
</dbReference>
<reference evidence="5" key="2">
    <citation type="submission" date="2024-08" db="UniProtKB">
        <authorList>
            <consortium name="EnsemblMetazoa"/>
        </authorList>
    </citation>
    <scope>IDENTIFICATION</scope>
</reference>
<keyword evidence="1" id="KW-0732">Signal</keyword>
<evidence type="ECO:0000313" key="6">
    <source>
        <dbReference type="Proteomes" id="UP000019118"/>
    </source>
</evidence>
<dbReference type="AlphaFoldDB" id="N6TR27"/>
<gene>
    <name evidence="5" type="primary">109533625</name>
    <name evidence="4" type="ORF">YQE_00279</name>
    <name evidence="3" type="ORF">YQE_03102</name>
    <name evidence="2" type="ORF">YQE_08058</name>
</gene>
<evidence type="ECO:0008006" key="7">
    <source>
        <dbReference type="Google" id="ProtNLM"/>
    </source>
</evidence>
<keyword evidence="6" id="KW-1185">Reference proteome</keyword>
<evidence type="ECO:0000256" key="1">
    <source>
        <dbReference type="SAM" id="SignalP"/>
    </source>
</evidence>
<evidence type="ECO:0000313" key="2">
    <source>
        <dbReference type="EMBL" id="ENN75509.1"/>
    </source>
</evidence>
<reference evidence="3 6" key="1">
    <citation type="journal article" date="2013" name="Genome Biol.">
        <title>Draft genome of the mountain pine beetle, Dendroctonus ponderosae Hopkins, a major forest pest.</title>
        <authorList>
            <person name="Keeling C.I."/>
            <person name="Yuen M.M."/>
            <person name="Liao N.Y."/>
            <person name="Docking T.R."/>
            <person name="Chan S.K."/>
            <person name="Taylor G.A."/>
            <person name="Palmquist D.L."/>
            <person name="Jackman S.D."/>
            <person name="Nguyen A."/>
            <person name="Li M."/>
            <person name="Henderson H."/>
            <person name="Janes J.K."/>
            <person name="Zhao Y."/>
            <person name="Pandoh P."/>
            <person name="Moore R."/>
            <person name="Sperling F.A."/>
            <person name="Huber D.P."/>
            <person name="Birol I."/>
            <person name="Jones S.J."/>
            <person name="Bohlmann J."/>
        </authorList>
    </citation>
    <scope>NUCLEOTIDE SEQUENCE</scope>
</reference>
<dbReference type="EnsemblMetazoa" id="XM_019907487.1">
    <property type="protein sequence ID" value="XP_019763046.1"/>
    <property type="gene ID" value="LOC109539621"/>
</dbReference>
<evidence type="ECO:0000313" key="4">
    <source>
        <dbReference type="EMBL" id="ENN83362.1"/>
    </source>
</evidence>